<evidence type="ECO:0000313" key="2">
    <source>
        <dbReference type="EMBL" id="DAD66401.1"/>
    </source>
</evidence>
<evidence type="ECO:0000259" key="1">
    <source>
        <dbReference type="Pfam" id="PF13274"/>
    </source>
</evidence>
<accession>A0A8S5L947</accession>
<dbReference type="EMBL" id="BK014659">
    <property type="protein sequence ID" value="DAD66401.1"/>
    <property type="molecule type" value="Genomic_DNA"/>
</dbReference>
<protein>
    <recommendedName>
        <fullName evidence="1">Antitoxin SocA-like Panacea domain-containing protein</fullName>
    </recommendedName>
</protein>
<feature type="domain" description="Antitoxin SocA-like Panacea" evidence="1">
    <location>
        <begin position="33"/>
        <end position="118"/>
    </location>
</feature>
<reference evidence="2" key="1">
    <citation type="journal article" date="2021" name="Proc. Natl. Acad. Sci. U.S.A.">
        <title>A Catalog of Tens of Thousands of Viruses from Human Metagenomes Reveals Hidden Associations with Chronic Diseases.</title>
        <authorList>
            <person name="Tisza M.J."/>
            <person name="Buck C.B."/>
        </authorList>
    </citation>
    <scope>NUCLEOTIDE SEQUENCE</scope>
    <source>
        <strain evidence="2">Ct4T77</strain>
    </source>
</reference>
<proteinExistence type="predicted"/>
<name>A0A8S5L947_9CAUD</name>
<sequence>MNAIDRLPDTQRRLVEKVLYVLSKAVGLDYYHLFKVLYLADSGHQQAYSRKLVEDDFCTLRYGLVPSALYNAIKARGKETLLSQALWEVVETEEDDKYTLYTLREADMNYIDDLEASTLDKYICMLL</sequence>
<dbReference type="Pfam" id="PF13274">
    <property type="entry name" value="SocA_Panacea"/>
    <property type="match status" value="1"/>
</dbReference>
<dbReference type="InterPro" id="IPR025272">
    <property type="entry name" value="SocA_Panacea"/>
</dbReference>
<organism evidence="2">
    <name type="scientific">Siphoviridae sp. ct4T77</name>
    <dbReference type="NCBI Taxonomy" id="2823563"/>
    <lineage>
        <taxon>Viruses</taxon>
        <taxon>Duplodnaviria</taxon>
        <taxon>Heunggongvirae</taxon>
        <taxon>Uroviricota</taxon>
        <taxon>Caudoviricetes</taxon>
    </lineage>
</organism>